<evidence type="ECO:0000256" key="6">
    <source>
        <dbReference type="SAM" id="Phobius"/>
    </source>
</evidence>
<reference evidence="8 9" key="1">
    <citation type="journal article" date="2018" name="PLoS Pathog.">
        <title>Evolution of structural diversity of trichothecenes, a family of toxins produced by plant pathogenic and entomopathogenic fungi.</title>
        <authorList>
            <person name="Proctor R.H."/>
            <person name="McCormick S.P."/>
            <person name="Kim H.S."/>
            <person name="Cardoza R.E."/>
            <person name="Stanley A.M."/>
            <person name="Lindo L."/>
            <person name="Kelly A."/>
            <person name="Brown D.W."/>
            <person name="Lee T."/>
            <person name="Vaughan M.M."/>
            <person name="Alexander N.J."/>
            <person name="Busman M."/>
            <person name="Gutierrez S."/>
        </authorList>
    </citation>
    <scope>NUCLEOTIDE SEQUENCE [LARGE SCALE GENOMIC DNA]</scope>
    <source>
        <strain evidence="8 9">NRRL 13405</strain>
    </source>
</reference>
<dbReference type="InterPro" id="IPR011701">
    <property type="entry name" value="MFS"/>
</dbReference>
<keyword evidence="4 6" id="KW-0472">Membrane</keyword>
<organism evidence="8 9">
    <name type="scientific">Fusarium flagelliforme</name>
    <dbReference type="NCBI Taxonomy" id="2675880"/>
    <lineage>
        <taxon>Eukaryota</taxon>
        <taxon>Fungi</taxon>
        <taxon>Dikarya</taxon>
        <taxon>Ascomycota</taxon>
        <taxon>Pezizomycotina</taxon>
        <taxon>Sordariomycetes</taxon>
        <taxon>Hypocreomycetidae</taxon>
        <taxon>Hypocreales</taxon>
        <taxon>Nectriaceae</taxon>
        <taxon>Fusarium</taxon>
        <taxon>Fusarium incarnatum-equiseti species complex</taxon>
    </lineage>
</organism>
<feature type="transmembrane region" description="Helical" evidence="6">
    <location>
        <begin position="73"/>
        <end position="93"/>
    </location>
</feature>
<dbReference type="GO" id="GO:0022857">
    <property type="term" value="F:transmembrane transporter activity"/>
    <property type="evidence" value="ECO:0007669"/>
    <property type="project" value="InterPro"/>
</dbReference>
<dbReference type="Pfam" id="PF07690">
    <property type="entry name" value="MFS_1"/>
    <property type="match status" value="1"/>
</dbReference>
<dbReference type="InterPro" id="IPR036259">
    <property type="entry name" value="MFS_trans_sf"/>
</dbReference>
<dbReference type="InterPro" id="IPR020846">
    <property type="entry name" value="MFS_dom"/>
</dbReference>
<comment type="caution">
    <text evidence="8">The sequence shown here is derived from an EMBL/GenBank/DDBJ whole genome shotgun (WGS) entry which is preliminary data.</text>
</comment>
<evidence type="ECO:0000256" key="2">
    <source>
        <dbReference type="ARBA" id="ARBA00022692"/>
    </source>
</evidence>
<dbReference type="Proteomes" id="UP000265631">
    <property type="component" value="Unassembled WGS sequence"/>
</dbReference>
<keyword evidence="9" id="KW-1185">Reference proteome</keyword>
<evidence type="ECO:0000259" key="7">
    <source>
        <dbReference type="PROSITE" id="PS50850"/>
    </source>
</evidence>
<evidence type="ECO:0000313" key="9">
    <source>
        <dbReference type="Proteomes" id="UP000265631"/>
    </source>
</evidence>
<feature type="domain" description="Major facilitator superfamily (MFS) profile" evidence="7">
    <location>
        <begin position="35"/>
        <end position="452"/>
    </location>
</feature>
<proteinExistence type="predicted"/>
<dbReference type="SUPFAM" id="SSF103473">
    <property type="entry name" value="MFS general substrate transporter"/>
    <property type="match status" value="1"/>
</dbReference>
<feature type="transmembrane region" description="Helical" evidence="6">
    <location>
        <begin position="127"/>
        <end position="149"/>
    </location>
</feature>
<dbReference type="SUPFAM" id="SSF56801">
    <property type="entry name" value="Acetyl-CoA synthetase-like"/>
    <property type="match status" value="1"/>
</dbReference>
<keyword evidence="2 6" id="KW-0812">Transmembrane</keyword>
<keyword evidence="5" id="KW-0325">Glycoprotein</keyword>
<accession>A0A395MY34</accession>
<evidence type="ECO:0000313" key="8">
    <source>
        <dbReference type="EMBL" id="RFN52383.1"/>
    </source>
</evidence>
<comment type="subcellular location">
    <subcellularLocation>
        <location evidence="1">Membrane</location>
        <topology evidence="1">Multi-pass membrane protein</topology>
    </subcellularLocation>
</comment>
<evidence type="ECO:0000256" key="4">
    <source>
        <dbReference type="ARBA" id="ARBA00023136"/>
    </source>
</evidence>
<dbReference type="EMBL" id="PXXK01000067">
    <property type="protein sequence ID" value="RFN52383.1"/>
    <property type="molecule type" value="Genomic_DNA"/>
</dbReference>
<evidence type="ECO:0000256" key="1">
    <source>
        <dbReference type="ARBA" id="ARBA00004141"/>
    </source>
</evidence>
<dbReference type="AlphaFoldDB" id="A0A395MY34"/>
<dbReference type="PROSITE" id="PS50850">
    <property type="entry name" value="MFS"/>
    <property type="match status" value="1"/>
</dbReference>
<name>A0A395MY34_9HYPO</name>
<feature type="transmembrane region" description="Helical" evidence="6">
    <location>
        <begin position="35"/>
        <end position="61"/>
    </location>
</feature>
<evidence type="ECO:0000256" key="5">
    <source>
        <dbReference type="ARBA" id="ARBA00023180"/>
    </source>
</evidence>
<feature type="transmembrane region" description="Helical" evidence="6">
    <location>
        <begin position="105"/>
        <end position="121"/>
    </location>
</feature>
<feature type="transmembrane region" description="Helical" evidence="6">
    <location>
        <begin position="161"/>
        <end position="182"/>
    </location>
</feature>
<sequence length="452" mass="50147">MLPPETSLDARLVTWVSPDDPENPKNWPQARKWRATVSVSAFVLMNTLSSTIIAPALPYISETLNVTNSAEQILILSIFVLGFAFGPFIACPLSEIHGRSRTIQSWNFLYLVFNTVCGPVNSKAAMLILRFLAGFFCSASQGIGSGILSDLFTAKERGRAVAVYSIMPLIGPVIGPIVGGVIARYTTWRWAFYAASLLDVMILRCVFRARASPYSKSSLSHLPQDASLAEIPLTDSDEFWKRAAAQDTNVLTGPFVDGLVMRSADSTSEPKTVYWTRDEFHRILSRKAEIMSKQSGIIPGDRIANLSHMGGMYEGFMFTNQALMEMPTDNVHLPISGQMPHDFTADSIDKFKATVMISTVYATTKLASWLKEQGRTFPSVRLILFMGEAFFKDVRDQWTKAFPSPPIGPYIYGSVECGLLSLRAWPMTRFLVPCSCPSRIVRMFGALWTRAS</sequence>
<dbReference type="PANTHER" id="PTHR23502">
    <property type="entry name" value="MAJOR FACILITATOR SUPERFAMILY"/>
    <property type="match status" value="1"/>
</dbReference>
<dbReference type="GO" id="GO:0016020">
    <property type="term" value="C:membrane"/>
    <property type="evidence" value="ECO:0007669"/>
    <property type="project" value="UniProtKB-SubCell"/>
</dbReference>
<evidence type="ECO:0000256" key="3">
    <source>
        <dbReference type="ARBA" id="ARBA00022989"/>
    </source>
</evidence>
<keyword evidence="3 6" id="KW-1133">Transmembrane helix</keyword>
<dbReference type="Gene3D" id="1.20.1720.10">
    <property type="entry name" value="Multidrug resistance protein D"/>
    <property type="match status" value="1"/>
</dbReference>
<dbReference type="STRING" id="2594813.A0A395MY34"/>
<gene>
    <name evidence="8" type="ORF">FIE12Z_3314</name>
</gene>
<protein>
    <submittedName>
        <fullName evidence="8">Polyamine transporter 3</fullName>
    </submittedName>
</protein>
<dbReference type="PANTHER" id="PTHR23502:SF60">
    <property type="entry name" value="MAJOR FACILITATOR SUPERFAMILY (MFS) PROFILE DOMAIN-CONTAINING PROTEIN-RELATED"/>
    <property type="match status" value="1"/>
</dbReference>